<comment type="function">
    <text evidence="9">Catalyzes the phosphorylation of ribose at O-5 in a reaction requiring ATP and magnesium. The resulting D-ribose-5-phosphate can then be used either for sythesis of nucleotides, histidine, and tryptophan, or as a component of the pentose phosphate pathway.</text>
</comment>
<comment type="subunit">
    <text evidence="9">Homodimer.</text>
</comment>
<evidence type="ECO:0000256" key="3">
    <source>
        <dbReference type="ARBA" id="ARBA00022741"/>
    </source>
</evidence>
<comment type="similarity">
    <text evidence="9">Belongs to the carbohydrate kinase PfkB family. Ribokinase subfamily.</text>
</comment>
<gene>
    <name evidence="9" type="primary">rbsK</name>
    <name evidence="11" type="ORF">VLY81_05640</name>
</gene>
<accession>A0ABZ1BSR3</accession>
<feature type="binding site" evidence="9">
    <location>
        <position position="287"/>
    </location>
    <ligand>
        <name>K(+)</name>
        <dbReference type="ChEBI" id="CHEBI:29103"/>
    </ligand>
</feature>
<feature type="binding site" evidence="9">
    <location>
        <position position="186"/>
    </location>
    <ligand>
        <name>ATP</name>
        <dbReference type="ChEBI" id="CHEBI:30616"/>
    </ligand>
</feature>
<dbReference type="CDD" id="cd01174">
    <property type="entry name" value="ribokinase"/>
    <property type="match status" value="1"/>
</dbReference>
<feature type="binding site" evidence="9">
    <location>
        <position position="290"/>
    </location>
    <ligand>
        <name>K(+)</name>
        <dbReference type="ChEBI" id="CHEBI:29103"/>
    </ligand>
</feature>
<dbReference type="EC" id="2.7.1.15" evidence="9"/>
<dbReference type="InterPro" id="IPR011877">
    <property type="entry name" value="Ribokinase"/>
</dbReference>
<feature type="binding site" evidence="9">
    <location>
        <begin position="6"/>
        <end position="8"/>
    </location>
    <ligand>
        <name>substrate</name>
    </ligand>
</feature>
<dbReference type="Proteomes" id="UP001333102">
    <property type="component" value="Chromosome"/>
</dbReference>
<dbReference type="Pfam" id="PF00294">
    <property type="entry name" value="PfkB"/>
    <property type="match status" value="1"/>
</dbReference>
<dbReference type="InterPro" id="IPR002139">
    <property type="entry name" value="Ribo/fructo_kinase"/>
</dbReference>
<feature type="binding site" evidence="9">
    <location>
        <position position="257"/>
    </location>
    <ligand>
        <name>substrate</name>
    </ligand>
</feature>
<evidence type="ECO:0000259" key="10">
    <source>
        <dbReference type="Pfam" id="PF00294"/>
    </source>
</evidence>
<dbReference type="PANTHER" id="PTHR10584:SF166">
    <property type="entry name" value="RIBOKINASE"/>
    <property type="match status" value="1"/>
</dbReference>
<protein>
    <recommendedName>
        <fullName evidence="9">Ribokinase</fullName>
        <shortName evidence="9">RK</shortName>
        <ecNumber evidence="9">2.7.1.15</ecNumber>
    </recommendedName>
</protein>
<organism evidence="11 12">
    <name type="scientific">Geochorda subterranea</name>
    <dbReference type="NCBI Taxonomy" id="3109564"/>
    <lineage>
        <taxon>Bacteria</taxon>
        <taxon>Bacillati</taxon>
        <taxon>Bacillota</taxon>
        <taxon>Limnochordia</taxon>
        <taxon>Limnochordales</taxon>
        <taxon>Geochordaceae</taxon>
        <taxon>Geochorda</taxon>
    </lineage>
</organism>
<dbReference type="PRINTS" id="PR00990">
    <property type="entry name" value="RIBOKINASE"/>
</dbReference>
<dbReference type="Gene3D" id="3.40.1190.20">
    <property type="match status" value="1"/>
</dbReference>
<comment type="cofactor">
    <cofactor evidence="9">
        <name>Mg(2+)</name>
        <dbReference type="ChEBI" id="CHEBI:18420"/>
    </cofactor>
    <text evidence="9">Requires a divalent cation, most likely magnesium in vivo, as an electrophilic catalyst to aid phosphoryl group transfer. It is the chelate of the metal and the nucleotide that is the actual substrate.</text>
</comment>
<keyword evidence="1 9" id="KW-0808">Transferase</keyword>
<dbReference type="RefSeq" id="WP_324670051.1">
    <property type="nucleotide sequence ID" value="NZ_CP141614.1"/>
</dbReference>
<feature type="binding site" evidence="9">
    <location>
        <begin position="34"/>
        <end position="38"/>
    </location>
    <ligand>
        <name>substrate</name>
    </ligand>
</feature>
<keyword evidence="6 9" id="KW-0460">Magnesium</keyword>
<evidence type="ECO:0000256" key="1">
    <source>
        <dbReference type="ARBA" id="ARBA00022679"/>
    </source>
</evidence>
<feature type="active site" description="Proton acceptor" evidence="9">
    <location>
        <position position="257"/>
    </location>
</feature>
<keyword evidence="9" id="KW-0963">Cytoplasm</keyword>
<evidence type="ECO:0000256" key="2">
    <source>
        <dbReference type="ARBA" id="ARBA00022723"/>
    </source>
</evidence>
<sequence length="318" mass="32874">MAGSINVDLLVEVPHLPVRGETVAARRLHQQVGGKGANQAVAGARAGARVVLYGCVGDDVWGERALSYLREEQVETGFVRVTPGETTGLAVITVDKDGHNTIAVVPGANGSLPDSLPPDLSEAMPSFAAVVVQFEIPSPALGALYRRVEQVRCSHGVRAPRLIVNPSPLVRQSLPDPGLADLLIVNEVEASELSGVDVADPRRAALAARRLAESVRPGGAVVVTLGPQGAVVWEVSGACWHVPALPVRAVDSTGAGDVFTGVLVAALISGRGLVAAARLAVAASGLCVTRHGVQQAIPRRADIERALARVPGPVLLAE</sequence>
<comment type="catalytic activity">
    <reaction evidence="9">
        <text>D-ribose + ATP = D-ribose 5-phosphate + ADP + H(+)</text>
        <dbReference type="Rhea" id="RHEA:13697"/>
        <dbReference type="ChEBI" id="CHEBI:15378"/>
        <dbReference type="ChEBI" id="CHEBI:30616"/>
        <dbReference type="ChEBI" id="CHEBI:47013"/>
        <dbReference type="ChEBI" id="CHEBI:78346"/>
        <dbReference type="ChEBI" id="CHEBI:456216"/>
        <dbReference type="EC" id="2.7.1.15"/>
    </reaction>
</comment>
<dbReference type="InterPro" id="IPR011611">
    <property type="entry name" value="PfkB_dom"/>
</dbReference>
<dbReference type="SUPFAM" id="SSF53613">
    <property type="entry name" value="Ribokinase-like"/>
    <property type="match status" value="1"/>
</dbReference>
<evidence type="ECO:0000256" key="6">
    <source>
        <dbReference type="ARBA" id="ARBA00022842"/>
    </source>
</evidence>
<dbReference type="PANTHER" id="PTHR10584">
    <property type="entry name" value="SUGAR KINASE"/>
    <property type="match status" value="1"/>
</dbReference>
<proteinExistence type="inferred from homology"/>
<feature type="binding site" evidence="9">
    <location>
        <begin position="224"/>
        <end position="229"/>
    </location>
    <ligand>
        <name>ATP</name>
        <dbReference type="ChEBI" id="CHEBI:30616"/>
    </ligand>
</feature>
<evidence type="ECO:0000256" key="9">
    <source>
        <dbReference type="HAMAP-Rule" id="MF_01987"/>
    </source>
</evidence>
<comment type="caution">
    <text evidence="9">Lacks conserved residue(s) required for the propagation of feature annotation.</text>
</comment>
<dbReference type="InterPro" id="IPR029056">
    <property type="entry name" value="Ribokinase-like"/>
</dbReference>
<dbReference type="HAMAP" id="MF_01987">
    <property type="entry name" value="Ribokinase"/>
    <property type="match status" value="1"/>
</dbReference>
<evidence type="ECO:0000313" key="12">
    <source>
        <dbReference type="Proteomes" id="UP001333102"/>
    </source>
</evidence>
<dbReference type="EMBL" id="CP141614">
    <property type="protein sequence ID" value="WRP15645.1"/>
    <property type="molecule type" value="Genomic_DNA"/>
</dbReference>
<evidence type="ECO:0000256" key="4">
    <source>
        <dbReference type="ARBA" id="ARBA00022777"/>
    </source>
</evidence>
<keyword evidence="2 9" id="KW-0479">Metal-binding</keyword>
<evidence type="ECO:0000256" key="5">
    <source>
        <dbReference type="ARBA" id="ARBA00022840"/>
    </source>
</evidence>
<feature type="binding site" evidence="9">
    <location>
        <begin position="256"/>
        <end position="257"/>
    </location>
    <ligand>
        <name>ATP</name>
        <dbReference type="ChEBI" id="CHEBI:30616"/>
    </ligand>
</feature>
<feature type="binding site" evidence="9">
    <location>
        <position position="253"/>
    </location>
    <ligand>
        <name>K(+)</name>
        <dbReference type="ChEBI" id="CHEBI:29103"/>
    </ligand>
</feature>
<name>A0ABZ1BSR3_9FIRM</name>
<keyword evidence="7 9" id="KW-0630">Potassium</keyword>
<evidence type="ECO:0000256" key="8">
    <source>
        <dbReference type="ARBA" id="ARBA00023277"/>
    </source>
</evidence>
<keyword evidence="8 9" id="KW-0119">Carbohydrate metabolism</keyword>
<feature type="binding site" evidence="9">
    <location>
        <position position="135"/>
    </location>
    <ligand>
        <name>substrate</name>
    </ligand>
</feature>
<dbReference type="GO" id="GO:0004747">
    <property type="term" value="F:ribokinase activity"/>
    <property type="evidence" value="ECO:0007669"/>
    <property type="project" value="UniProtKB-EC"/>
</dbReference>
<keyword evidence="12" id="KW-1185">Reference proteome</keyword>
<comment type="subcellular location">
    <subcellularLocation>
        <location evidence="9">Cytoplasm</location>
    </subcellularLocation>
</comment>
<keyword evidence="5 9" id="KW-0067">ATP-binding</keyword>
<comment type="activity regulation">
    <text evidence="9">Activated by a monovalent cation that binds near, but not in, the active site. The most likely occupant of the site in vivo is potassium. Ion binding induces a conformational change that may alter substrate affinity.</text>
</comment>
<evidence type="ECO:0000256" key="7">
    <source>
        <dbReference type="ARBA" id="ARBA00022958"/>
    </source>
</evidence>
<reference evidence="12" key="1">
    <citation type="submission" date="2023-12" db="EMBL/GenBank/DDBJ databases">
        <title>Novel isolates from deep terrestrial aquifers shed light on the physiology and ecology of the class Limnochordia.</title>
        <authorList>
            <person name="Karnachuk O.V."/>
            <person name="Lukina A.P."/>
            <person name="Avakyan M.R."/>
            <person name="Kadnikov V."/>
            <person name="Begmatov S."/>
            <person name="Beletsky A.V."/>
            <person name="Mardanov A.V."/>
            <person name="Ravin N.V."/>
        </authorList>
    </citation>
    <scope>NUCLEOTIDE SEQUENCE [LARGE SCALE GENOMIC DNA]</scope>
    <source>
        <strain evidence="12">LN</strain>
    </source>
</reference>
<feature type="binding site" evidence="9">
    <location>
        <position position="292"/>
    </location>
    <ligand>
        <name>K(+)</name>
        <dbReference type="ChEBI" id="CHEBI:29103"/>
    </ligand>
</feature>
<keyword evidence="4 9" id="KW-0418">Kinase</keyword>
<comment type="pathway">
    <text evidence="9">Carbohydrate metabolism; D-ribose degradation; D-ribose 5-phosphate from beta-D-ribopyranose: step 2/2.</text>
</comment>
<feature type="binding site" evidence="9">
    <location>
        <position position="251"/>
    </location>
    <ligand>
        <name>K(+)</name>
        <dbReference type="ChEBI" id="CHEBI:29103"/>
    </ligand>
</feature>
<feature type="domain" description="Carbohydrate kinase PfkB" evidence="10">
    <location>
        <begin position="3"/>
        <end position="298"/>
    </location>
</feature>
<evidence type="ECO:0000313" key="11">
    <source>
        <dbReference type="EMBL" id="WRP15645.1"/>
    </source>
</evidence>
<keyword evidence="3 9" id="KW-0547">Nucleotide-binding</keyword>